<gene>
    <name evidence="1" type="ORF">VT52_032610</name>
</gene>
<organism evidence="1 2">
    <name type="scientific">Streptomyces malaysiense</name>
    <dbReference type="NCBI Taxonomy" id="1428626"/>
    <lineage>
        <taxon>Bacteria</taxon>
        <taxon>Bacillati</taxon>
        <taxon>Actinomycetota</taxon>
        <taxon>Actinomycetes</taxon>
        <taxon>Kitasatosporales</taxon>
        <taxon>Streptomycetaceae</taxon>
        <taxon>Streptomyces</taxon>
    </lineage>
</organism>
<name>A0A1J4PU20_9ACTN</name>
<evidence type="ECO:0000313" key="2">
    <source>
        <dbReference type="Proteomes" id="UP000034838"/>
    </source>
</evidence>
<protein>
    <submittedName>
        <fullName evidence="1">Uncharacterized protein</fullName>
    </submittedName>
</protein>
<proteinExistence type="predicted"/>
<sequence>MPSSESTRTTETLATPYRSAECCIGTHLDCAESSPISAPIDLPVAYETCVCPCHSLSHRSMPTEAGR</sequence>
<accession>A0A1J4PU20</accession>
<dbReference type="EMBL" id="LBDA02000105">
    <property type="protein sequence ID" value="OIK23463.1"/>
    <property type="molecule type" value="Genomic_DNA"/>
</dbReference>
<evidence type="ECO:0000313" key="1">
    <source>
        <dbReference type="EMBL" id="OIK23463.1"/>
    </source>
</evidence>
<keyword evidence="2" id="KW-1185">Reference proteome</keyword>
<dbReference type="OrthoDB" id="4327523at2"/>
<comment type="caution">
    <text evidence="1">The sequence shown here is derived from an EMBL/GenBank/DDBJ whole genome shotgun (WGS) entry which is preliminary data.</text>
</comment>
<dbReference type="RefSeq" id="WP_046428840.1">
    <property type="nucleotide sequence ID" value="NZ_LBDA02000105.1"/>
</dbReference>
<dbReference type="Proteomes" id="UP000034838">
    <property type="component" value="Unassembled WGS sequence"/>
</dbReference>
<reference evidence="1" key="1">
    <citation type="submission" date="2016-10" db="EMBL/GenBank/DDBJ databases">
        <title>Genome sequence of Streptomyces malaysiense MUSC 136.</title>
        <authorList>
            <person name="Lee L.-H."/>
            <person name="Ser H.-L."/>
        </authorList>
    </citation>
    <scope>NUCLEOTIDE SEQUENCE [LARGE SCALE GENOMIC DNA]</scope>
    <source>
        <strain evidence="1">MUSC 136</strain>
    </source>
</reference>
<dbReference type="AlphaFoldDB" id="A0A1J4PU20"/>